<name>A0ABR1I5K9_9HYPO</name>
<evidence type="ECO:0000313" key="2">
    <source>
        <dbReference type="EMBL" id="KAK7428770.1"/>
    </source>
</evidence>
<dbReference type="EMBL" id="JAZAVK010000037">
    <property type="protein sequence ID" value="KAK7428770.1"/>
    <property type="molecule type" value="Genomic_DNA"/>
</dbReference>
<comment type="caution">
    <text evidence="2">The sequence shown here is derived from an EMBL/GenBank/DDBJ whole genome shotgun (WGS) entry which is preliminary data.</text>
</comment>
<gene>
    <name evidence="2" type="ORF">QQZ08_004695</name>
</gene>
<accession>A0ABR1I5K9</accession>
<feature type="region of interest" description="Disordered" evidence="1">
    <location>
        <begin position="1"/>
        <end position="21"/>
    </location>
</feature>
<evidence type="ECO:0000313" key="3">
    <source>
        <dbReference type="Proteomes" id="UP001498421"/>
    </source>
</evidence>
<reference evidence="2 3" key="1">
    <citation type="journal article" date="2025" name="Microbiol. Resour. Announc.">
        <title>Draft genome sequences for Neonectria magnoliae and Neonectria punicea, canker pathogens of Liriodendron tulipifera and Acer saccharum in West Virginia.</title>
        <authorList>
            <person name="Petronek H.M."/>
            <person name="Kasson M.T."/>
            <person name="Metheny A.M."/>
            <person name="Stauder C.M."/>
            <person name="Lovett B."/>
            <person name="Lynch S.C."/>
            <person name="Garnas J.R."/>
            <person name="Kasson L.R."/>
            <person name="Stajich J.E."/>
        </authorList>
    </citation>
    <scope>NUCLEOTIDE SEQUENCE [LARGE SCALE GENOMIC DNA]</scope>
    <source>
        <strain evidence="2 3">NRRL 64651</strain>
    </source>
</reference>
<protein>
    <submittedName>
        <fullName evidence="2">Uncharacterized protein</fullName>
    </submittedName>
</protein>
<organism evidence="2 3">
    <name type="scientific">Neonectria magnoliae</name>
    <dbReference type="NCBI Taxonomy" id="2732573"/>
    <lineage>
        <taxon>Eukaryota</taxon>
        <taxon>Fungi</taxon>
        <taxon>Dikarya</taxon>
        <taxon>Ascomycota</taxon>
        <taxon>Pezizomycotina</taxon>
        <taxon>Sordariomycetes</taxon>
        <taxon>Hypocreomycetidae</taxon>
        <taxon>Hypocreales</taxon>
        <taxon>Nectriaceae</taxon>
        <taxon>Neonectria</taxon>
    </lineage>
</organism>
<dbReference type="Proteomes" id="UP001498421">
    <property type="component" value="Unassembled WGS sequence"/>
</dbReference>
<proteinExistence type="predicted"/>
<keyword evidence="3" id="KW-1185">Reference proteome</keyword>
<sequence length="202" mass="22073">MGPENGWIRASDPSQCGGHRDGMAAKFAAKRNGQSMSLVQKSIRVRTRMLVDKTVEPVAAQNPAKCRLSVKAHEELPPSDVSSNHSDMLLASLSAQDMEVDSDEQSRRWVGSSFSDFSNYLPTPSQSCESMTSSATTVDSQCYCPVSSPEDAYGWDAELERRGEESDGDTIALTYRRANGSKPNLLHRVFKAVSSSSLAKYD</sequence>
<evidence type="ECO:0000256" key="1">
    <source>
        <dbReference type="SAM" id="MobiDB-lite"/>
    </source>
</evidence>